<evidence type="ECO:0000313" key="3">
    <source>
        <dbReference type="Proteomes" id="UP000326939"/>
    </source>
</evidence>
<feature type="compositionally biased region" description="Polar residues" evidence="1">
    <location>
        <begin position="71"/>
        <end position="89"/>
    </location>
</feature>
<organism evidence="2 3">
    <name type="scientific">Salix brachista</name>
    <dbReference type="NCBI Taxonomy" id="2182728"/>
    <lineage>
        <taxon>Eukaryota</taxon>
        <taxon>Viridiplantae</taxon>
        <taxon>Streptophyta</taxon>
        <taxon>Embryophyta</taxon>
        <taxon>Tracheophyta</taxon>
        <taxon>Spermatophyta</taxon>
        <taxon>Magnoliopsida</taxon>
        <taxon>eudicotyledons</taxon>
        <taxon>Gunneridae</taxon>
        <taxon>Pentapetalae</taxon>
        <taxon>rosids</taxon>
        <taxon>fabids</taxon>
        <taxon>Malpighiales</taxon>
        <taxon>Salicaceae</taxon>
        <taxon>Saliceae</taxon>
        <taxon>Salix</taxon>
    </lineage>
</organism>
<dbReference type="Proteomes" id="UP000326939">
    <property type="component" value="Chromosome 8"/>
</dbReference>
<evidence type="ECO:0000256" key="1">
    <source>
        <dbReference type="SAM" id="MobiDB-lite"/>
    </source>
</evidence>
<reference evidence="3" key="1">
    <citation type="journal article" date="2019" name="Gigascience">
        <title>De novo genome assembly of the endangered Acer yangbiense, a plant species with extremely small populations endemic to Yunnan Province, China.</title>
        <authorList>
            <person name="Yang J."/>
            <person name="Wariss H.M."/>
            <person name="Tao L."/>
            <person name="Zhang R."/>
            <person name="Yun Q."/>
            <person name="Hollingsworth P."/>
            <person name="Dao Z."/>
            <person name="Luo G."/>
            <person name="Guo H."/>
            <person name="Ma Y."/>
            <person name="Sun W."/>
        </authorList>
    </citation>
    <scope>NUCLEOTIDE SEQUENCE [LARGE SCALE GENOMIC DNA]</scope>
    <source>
        <strain evidence="3">cv. br00</strain>
    </source>
</reference>
<evidence type="ECO:0000313" key="2">
    <source>
        <dbReference type="EMBL" id="KAB5543925.1"/>
    </source>
</evidence>
<feature type="region of interest" description="Disordered" evidence="1">
    <location>
        <begin position="65"/>
        <end position="94"/>
    </location>
</feature>
<dbReference type="AlphaFoldDB" id="A0A5N5LM98"/>
<proteinExistence type="predicted"/>
<accession>A0A5N5LM98</accession>
<protein>
    <submittedName>
        <fullName evidence="2">Uncharacterized protein</fullName>
    </submittedName>
</protein>
<sequence length="117" mass="13217">MMLPASILEYKERKASSYLQSPIMMNLHQQQLAGVQMRVGARITMDPTIKRLFVTCNFPSERDLSMAAPQSGHSSSLLNRNAKNGNTDANQRDLRVEMIPHDTLFRLRPQFVGTQGN</sequence>
<gene>
    <name evidence="2" type="ORF">DKX38_012037</name>
</gene>
<comment type="caution">
    <text evidence="2">The sequence shown here is derived from an EMBL/GenBank/DDBJ whole genome shotgun (WGS) entry which is preliminary data.</text>
</comment>
<dbReference type="EMBL" id="VDCV01000008">
    <property type="protein sequence ID" value="KAB5543925.1"/>
    <property type="molecule type" value="Genomic_DNA"/>
</dbReference>
<name>A0A5N5LM98_9ROSI</name>
<keyword evidence="3" id="KW-1185">Reference proteome</keyword>